<evidence type="ECO:0000256" key="8">
    <source>
        <dbReference type="ARBA" id="ARBA00022840"/>
    </source>
</evidence>
<dbReference type="NCBIfam" id="NF006830">
    <property type="entry name" value="PRK09355.1"/>
    <property type="match status" value="1"/>
</dbReference>
<evidence type="ECO:0000256" key="10">
    <source>
        <dbReference type="ARBA" id="ARBA00022977"/>
    </source>
</evidence>
<dbReference type="GO" id="GO:0004417">
    <property type="term" value="F:hydroxyethylthiazole kinase activity"/>
    <property type="evidence" value="ECO:0007669"/>
    <property type="project" value="UniProtKB-UniRule"/>
</dbReference>
<evidence type="ECO:0000256" key="3">
    <source>
        <dbReference type="ARBA" id="ARBA00004868"/>
    </source>
</evidence>
<dbReference type="Gene3D" id="3.40.1190.20">
    <property type="match status" value="1"/>
</dbReference>
<dbReference type="InterPro" id="IPR029056">
    <property type="entry name" value="Ribokinase-like"/>
</dbReference>
<name>A0A1I4AQT1_HALDA</name>
<accession>A0A1I4AQT1</accession>
<keyword evidence="8 11" id="KW-0067">ATP-binding</keyword>
<dbReference type="NCBIfam" id="TIGR00694">
    <property type="entry name" value="thiM"/>
    <property type="match status" value="1"/>
</dbReference>
<dbReference type="HAMAP" id="MF_00228">
    <property type="entry name" value="Thz_kinase"/>
    <property type="match status" value="1"/>
</dbReference>
<feature type="binding site" evidence="11">
    <location>
        <position position="162"/>
    </location>
    <ligand>
        <name>ATP</name>
        <dbReference type="ChEBI" id="CHEBI:30616"/>
    </ligand>
</feature>
<dbReference type="Proteomes" id="UP000183557">
    <property type="component" value="Unassembled WGS sequence"/>
</dbReference>
<evidence type="ECO:0000256" key="11">
    <source>
        <dbReference type="HAMAP-Rule" id="MF_00228"/>
    </source>
</evidence>
<keyword evidence="10 11" id="KW-0784">Thiamine biosynthesis</keyword>
<evidence type="ECO:0000256" key="6">
    <source>
        <dbReference type="ARBA" id="ARBA00022741"/>
    </source>
</evidence>
<comment type="cofactor">
    <cofactor evidence="2 11">
        <name>Mg(2+)</name>
        <dbReference type="ChEBI" id="CHEBI:18420"/>
    </cofactor>
</comment>
<dbReference type="EMBL" id="FOSB01000020">
    <property type="protein sequence ID" value="SFK58888.1"/>
    <property type="molecule type" value="Genomic_DNA"/>
</dbReference>
<keyword evidence="7 11" id="KW-0418">Kinase</keyword>
<feature type="binding site" evidence="11">
    <location>
        <position position="117"/>
    </location>
    <ligand>
        <name>ATP</name>
        <dbReference type="ChEBI" id="CHEBI:30616"/>
    </ligand>
</feature>
<dbReference type="GO" id="GO:0005524">
    <property type="term" value="F:ATP binding"/>
    <property type="evidence" value="ECO:0007669"/>
    <property type="project" value="UniProtKB-UniRule"/>
</dbReference>
<dbReference type="GO" id="GO:0009228">
    <property type="term" value="P:thiamine biosynthetic process"/>
    <property type="evidence" value="ECO:0007669"/>
    <property type="project" value="UniProtKB-KW"/>
</dbReference>
<dbReference type="RefSeq" id="WP_075038331.1">
    <property type="nucleotide sequence ID" value="NZ_FOSB01000020.1"/>
</dbReference>
<dbReference type="GO" id="GO:0000287">
    <property type="term" value="F:magnesium ion binding"/>
    <property type="evidence" value="ECO:0007669"/>
    <property type="project" value="UniProtKB-UniRule"/>
</dbReference>
<dbReference type="EC" id="2.7.1.50" evidence="11"/>
<evidence type="ECO:0000313" key="13">
    <source>
        <dbReference type="Proteomes" id="UP000183557"/>
    </source>
</evidence>
<gene>
    <name evidence="11" type="primary">thiM</name>
    <name evidence="12" type="ORF">SAMN04487936_12011</name>
</gene>
<evidence type="ECO:0000256" key="9">
    <source>
        <dbReference type="ARBA" id="ARBA00022842"/>
    </source>
</evidence>
<keyword evidence="9 11" id="KW-0460">Magnesium</keyword>
<dbReference type="PIRSF" id="PIRSF000513">
    <property type="entry name" value="Thz_kinase"/>
    <property type="match status" value="1"/>
</dbReference>
<keyword evidence="4 11" id="KW-0808">Transferase</keyword>
<comment type="pathway">
    <text evidence="3 11">Cofactor biosynthesis; thiamine diphosphate biosynthesis; 4-methyl-5-(2-phosphoethyl)-thiazole from 5-(2-hydroxyethyl)-4-methylthiazole: step 1/1.</text>
</comment>
<evidence type="ECO:0000256" key="7">
    <source>
        <dbReference type="ARBA" id="ARBA00022777"/>
    </source>
</evidence>
<dbReference type="UniPathway" id="UPA00060">
    <property type="reaction ID" value="UER00139"/>
</dbReference>
<evidence type="ECO:0000313" key="12">
    <source>
        <dbReference type="EMBL" id="SFK58888.1"/>
    </source>
</evidence>
<evidence type="ECO:0000256" key="1">
    <source>
        <dbReference type="ARBA" id="ARBA00001771"/>
    </source>
</evidence>
<evidence type="ECO:0000256" key="2">
    <source>
        <dbReference type="ARBA" id="ARBA00001946"/>
    </source>
</evidence>
<organism evidence="12 13">
    <name type="scientific">Halobacillus dabanensis</name>
    <dbReference type="NCBI Taxonomy" id="240302"/>
    <lineage>
        <taxon>Bacteria</taxon>
        <taxon>Bacillati</taxon>
        <taxon>Bacillota</taxon>
        <taxon>Bacilli</taxon>
        <taxon>Bacillales</taxon>
        <taxon>Bacillaceae</taxon>
        <taxon>Halobacillus</taxon>
    </lineage>
</organism>
<sequence length="255" mass="26855">MNTTVIERIRTRRPLIHHITNAVVMNFTANGLLAFGGSPIMANASEEVGEVTRVSNGLLLNIGTLTETQVKAMILAGRAANETGIPVVLDPVGVAATSYRSEVCERILGEVQPTLIKGNAGELAHLVGIEMETKGVDSTGSGNLEDIVRRVAEKYQTGAVCTGEKDVVWMDGEIKVNRSGHPLLSQITGSGCLLGSLVAAALAVDGKPLENVTAVLRLYGEAAEKAAAHKDVEGPGTFLPRFIDALAKESWGDDS</sequence>
<dbReference type="CDD" id="cd01170">
    <property type="entry name" value="THZ_kinase"/>
    <property type="match status" value="1"/>
</dbReference>
<dbReference type="OrthoDB" id="9778146at2"/>
<evidence type="ECO:0000256" key="4">
    <source>
        <dbReference type="ARBA" id="ARBA00022679"/>
    </source>
</evidence>
<dbReference type="Pfam" id="PF02110">
    <property type="entry name" value="HK"/>
    <property type="match status" value="1"/>
</dbReference>
<keyword evidence="13" id="KW-1185">Reference proteome</keyword>
<dbReference type="AlphaFoldDB" id="A0A1I4AQT1"/>
<keyword evidence="5 11" id="KW-0479">Metal-binding</keyword>
<dbReference type="PRINTS" id="PR01099">
    <property type="entry name" value="HYETHTZKNASE"/>
</dbReference>
<comment type="similarity">
    <text evidence="11">Belongs to the Thz kinase family.</text>
</comment>
<comment type="function">
    <text evidence="11">Catalyzes the phosphorylation of the hydroxyl group of 4-methyl-5-beta-hydroxyethylthiazole (THZ).</text>
</comment>
<feature type="binding site" evidence="11">
    <location>
        <position position="189"/>
    </location>
    <ligand>
        <name>substrate</name>
    </ligand>
</feature>
<reference evidence="13" key="1">
    <citation type="submission" date="2016-10" db="EMBL/GenBank/DDBJ databases">
        <authorList>
            <person name="Varghese N."/>
            <person name="Submissions S."/>
        </authorList>
    </citation>
    <scope>NUCLEOTIDE SEQUENCE [LARGE SCALE GENOMIC DNA]</scope>
    <source>
        <strain evidence="13">CGMCC 1.3704</strain>
    </source>
</reference>
<dbReference type="GO" id="GO:0009229">
    <property type="term" value="P:thiamine diphosphate biosynthetic process"/>
    <property type="evidence" value="ECO:0007669"/>
    <property type="project" value="UniProtKB-UniRule"/>
</dbReference>
<dbReference type="SUPFAM" id="SSF53613">
    <property type="entry name" value="Ribokinase-like"/>
    <property type="match status" value="1"/>
</dbReference>
<comment type="catalytic activity">
    <reaction evidence="1 11">
        <text>5-(2-hydroxyethyl)-4-methylthiazole + ATP = 4-methyl-5-(2-phosphooxyethyl)-thiazole + ADP + H(+)</text>
        <dbReference type="Rhea" id="RHEA:24212"/>
        <dbReference type="ChEBI" id="CHEBI:15378"/>
        <dbReference type="ChEBI" id="CHEBI:17957"/>
        <dbReference type="ChEBI" id="CHEBI:30616"/>
        <dbReference type="ChEBI" id="CHEBI:58296"/>
        <dbReference type="ChEBI" id="CHEBI:456216"/>
        <dbReference type="EC" id="2.7.1.50"/>
    </reaction>
</comment>
<protein>
    <recommendedName>
        <fullName evidence="11">Hydroxyethylthiazole kinase</fullName>
        <ecNumber evidence="11">2.7.1.50</ecNumber>
    </recommendedName>
    <alternativeName>
        <fullName evidence="11">4-methyl-5-beta-hydroxyethylthiazole kinase</fullName>
        <shortName evidence="11">TH kinase</shortName>
        <shortName evidence="11">Thz kinase</shortName>
    </alternativeName>
</protein>
<feature type="binding site" evidence="11">
    <location>
        <position position="41"/>
    </location>
    <ligand>
        <name>substrate</name>
    </ligand>
</feature>
<proteinExistence type="inferred from homology"/>
<keyword evidence="6 11" id="KW-0547">Nucleotide-binding</keyword>
<evidence type="ECO:0000256" key="5">
    <source>
        <dbReference type="ARBA" id="ARBA00022723"/>
    </source>
</evidence>
<dbReference type="InterPro" id="IPR000417">
    <property type="entry name" value="Hyethyz_kinase"/>
</dbReference>